<evidence type="ECO:0008006" key="4">
    <source>
        <dbReference type="Google" id="ProtNLM"/>
    </source>
</evidence>
<evidence type="ECO:0000313" key="3">
    <source>
        <dbReference type="Proteomes" id="UP000238823"/>
    </source>
</evidence>
<evidence type="ECO:0000313" key="2">
    <source>
        <dbReference type="EMBL" id="PRP96465.1"/>
    </source>
</evidence>
<gene>
    <name evidence="2" type="ORF">ENSA7_72800</name>
</gene>
<reference evidence="2 3" key="1">
    <citation type="submission" date="2018-03" db="EMBL/GenBank/DDBJ databases">
        <title>Draft Genome Sequences of the Obligatory Marine Myxobacteria Enhygromyxa salina SWB007.</title>
        <authorList>
            <person name="Poehlein A."/>
            <person name="Moghaddam J.A."/>
            <person name="Harms H."/>
            <person name="Alanjari M."/>
            <person name="Koenig G.M."/>
            <person name="Daniel R."/>
            <person name="Schaeberle T.F."/>
        </authorList>
    </citation>
    <scope>NUCLEOTIDE SEQUENCE [LARGE SCALE GENOMIC DNA]</scope>
    <source>
        <strain evidence="2 3">SWB007</strain>
    </source>
</reference>
<feature type="region of interest" description="Disordered" evidence="1">
    <location>
        <begin position="19"/>
        <end position="64"/>
    </location>
</feature>
<organism evidence="2 3">
    <name type="scientific">Enhygromyxa salina</name>
    <dbReference type="NCBI Taxonomy" id="215803"/>
    <lineage>
        <taxon>Bacteria</taxon>
        <taxon>Pseudomonadati</taxon>
        <taxon>Myxococcota</taxon>
        <taxon>Polyangia</taxon>
        <taxon>Nannocystales</taxon>
        <taxon>Nannocystaceae</taxon>
        <taxon>Enhygromyxa</taxon>
    </lineage>
</organism>
<dbReference type="PROSITE" id="PS51257">
    <property type="entry name" value="PROKAR_LIPOPROTEIN"/>
    <property type="match status" value="1"/>
</dbReference>
<proteinExistence type="predicted"/>
<evidence type="ECO:0000256" key="1">
    <source>
        <dbReference type="SAM" id="MobiDB-lite"/>
    </source>
</evidence>
<dbReference type="EMBL" id="PVNL01000135">
    <property type="protein sequence ID" value="PRP96465.1"/>
    <property type="molecule type" value="Genomic_DNA"/>
</dbReference>
<accession>A0A2S9XUD1</accession>
<feature type="region of interest" description="Disordered" evidence="1">
    <location>
        <begin position="132"/>
        <end position="169"/>
    </location>
</feature>
<protein>
    <recommendedName>
        <fullName evidence="4">Lipoprotein</fullName>
    </recommendedName>
</protein>
<comment type="caution">
    <text evidence="2">The sequence shown here is derived from an EMBL/GenBank/DDBJ whole genome shotgun (WGS) entry which is preliminary data.</text>
</comment>
<feature type="compositionally biased region" description="Acidic residues" evidence="1">
    <location>
        <begin position="47"/>
        <end position="57"/>
    </location>
</feature>
<dbReference type="RefSeq" id="WP_106094050.1">
    <property type="nucleotide sequence ID" value="NZ_PVNL01000135.1"/>
</dbReference>
<sequence length="450" mass="48445">MKPAHISLALSLVLAGGCRSETPQQQQTKPRASTATPAADTGPQSEAEAEAESESEGGDPFTGEAAHVIPFADRTSMGYLLLLPPGKDKPELPTRERLQTLVEQAFADRRGDGELDLLLRLIATSPHTTDLAFGGDLQLPDFDEDENEAGQPKQSGADPADEIRDAIIDPPTDPAAVEAAAAKAERQRAFDLIGLHIELVSLGLGEDATIPSSVLRDPVLTRDLSEEQRRSLLGRSWALLLRADYRNQHAIRGLRLHQTLVRVAAEHYGALIHDPDTRETLSIDAFTDRRLRAAAGNIADQIATVPFPDPADAEHLRLSTRGMRRFGSVDVELAGLEPEPNALQQASDLIAGLALALAKEAEVDASGFAVVVPEEIEITCELIHQSYSSGDYRPACSGSAIVHLVERPPEDHDPSEHVVARVVAPRTQSDAPDYDHPKWVAGVLAQLFGA</sequence>
<feature type="compositionally biased region" description="Polar residues" evidence="1">
    <location>
        <begin position="21"/>
        <end position="36"/>
    </location>
</feature>
<dbReference type="OrthoDB" id="5502484at2"/>
<dbReference type="AlphaFoldDB" id="A0A2S9XUD1"/>
<dbReference type="Proteomes" id="UP000238823">
    <property type="component" value="Unassembled WGS sequence"/>
</dbReference>
<name>A0A2S9XUD1_9BACT</name>